<reference evidence="5" key="1">
    <citation type="journal article" date="2015" name="Nature">
        <title>Complex archaea that bridge the gap between prokaryotes and eukaryotes.</title>
        <authorList>
            <person name="Spang A."/>
            <person name="Saw J.H."/>
            <person name="Jorgensen S.L."/>
            <person name="Zaremba-Niedzwiedzka K."/>
            <person name="Martijn J."/>
            <person name="Lind A.E."/>
            <person name="van Eijk R."/>
            <person name="Schleper C."/>
            <person name="Guy L."/>
            <person name="Ettema T.J."/>
        </authorList>
    </citation>
    <scope>NUCLEOTIDE SEQUENCE</scope>
</reference>
<name>A0A0F9N4G3_9ZZZZ</name>
<sequence length="102" mass="11876">MLAAISERYIKRTPCPSKDWPEMLALDNITKLAKDYDIQGAILMQQKFCDPWELSIPKIKEKLETEIGIPTLFLEFDVTVPIGQFKTRVEAFLEILREEDLF</sequence>
<evidence type="ECO:0000256" key="3">
    <source>
        <dbReference type="ARBA" id="ARBA00023004"/>
    </source>
</evidence>
<dbReference type="EMBL" id="LAZR01008821">
    <property type="protein sequence ID" value="KKM76372.1"/>
    <property type="molecule type" value="Genomic_DNA"/>
</dbReference>
<gene>
    <name evidence="5" type="ORF">LCGC14_1380830</name>
</gene>
<dbReference type="PANTHER" id="PTHR30548:SF5">
    <property type="entry name" value="SUBUNIT OF OXYGEN-SENSITIVE 2-HYDROXYISOCAPROYL-COA DEHYDRATASE"/>
    <property type="match status" value="1"/>
</dbReference>
<comment type="caution">
    <text evidence="5">The sequence shown here is derived from an EMBL/GenBank/DDBJ whole genome shotgun (WGS) entry which is preliminary data.</text>
</comment>
<accession>A0A0F9N4G3</accession>
<organism evidence="5">
    <name type="scientific">marine sediment metagenome</name>
    <dbReference type="NCBI Taxonomy" id="412755"/>
    <lineage>
        <taxon>unclassified sequences</taxon>
        <taxon>metagenomes</taxon>
        <taxon>ecological metagenomes</taxon>
    </lineage>
</organism>
<comment type="similarity">
    <text evidence="1">Belongs to the FldB/FldC dehydratase alpha/beta subunit family.</text>
</comment>
<proteinExistence type="inferred from homology"/>
<protein>
    <submittedName>
        <fullName evidence="5">Uncharacterized protein</fullName>
    </submittedName>
</protein>
<evidence type="ECO:0000256" key="1">
    <source>
        <dbReference type="ARBA" id="ARBA00005806"/>
    </source>
</evidence>
<dbReference type="Pfam" id="PF06050">
    <property type="entry name" value="HGD-D"/>
    <property type="match status" value="1"/>
</dbReference>
<dbReference type="PANTHER" id="PTHR30548">
    <property type="entry name" value="2-HYDROXYGLUTARYL-COA DEHYDRATASE, D-COMPONENT-RELATED"/>
    <property type="match status" value="1"/>
</dbReference>
<keyword evidence="4" id="KW-0411">Iron-sulfur</keyword>
<dbReference type="AlphaFoldDB" id="A0A0F9N4G3"/>
<evidence type="ECO:0000313" key="5">
    <source>
        <dbReference type="EMBL" id="KKM76372.1"/>
    </source>
</evidence>
<dbReference type="Gene3D" id="3.40.50.11900">
    <property type="match status" value="1"/>
</dbReference>
<dbReference type="GO" id="GO:0046872">
    <property type="term" value="F:metal ion binding"/>
    <property type="evidence" value="ECO:0007669"/>
    <property type="project" value="UniProtKB-KW"/>
</dbReference>
<dbReference type="GO" id="GO:0051536">
    <property type="term" value="F:iron-sulfur cluster binding"/>
    <property type="evidence" value="ECO:0007669"/>
    <property type="project" value="UniProtKB-KW"/>
</dbReference>
<evidence type="ECO:0000256" key="4">
    <source>
        <dbReference type="ARBA" id="ARBA00023014"/>
    </source>
</evidence>
<dbReference type="InterPro" id="IPR010327">
    <property type="entry name" value="FldB/FldC_alpha/beta"/>
</dbReference>
<evidence type="ECO:0000256" key="2">
    <source>
        <dbReference type="ARBA" id="ARBA00022723"/>
    </source>
</evidence>
<keyword evidence="2" id="KW-0479">Metal-binding</keyword>
<keyword evidence="3" id="KW-0408">Iron</keyword>